<sequence length="135" mass="15267">MDYKKAQAAMLIGQNSMMKMNKTTIPDINRWIAKLRANIPAQLKQTIPQMTILLDAALSGRDSTLEKGMEMIAMVHGISYKRKVKLASNNKEIKAITQSQRSFTKVLKNSRIQSLVIKSDNSTAVFDIRKWRASI</sequence>
<organism evidence="1 2">
    <name type="scientific">Streblomastix strix</name>
    <dbReference type="NCBI Taxonomy" id="222440"/>
    <lineage>
        <taxon>Eukaryota</taxon>
        <taxon>Metamonada</taxon>
        <taxon>Preaxostyla</taxon>
        <taxon>Oxymonadida</taxon>
        <taxon>Streblomastigidae</taxon>
        <taxon>Streblomastix</taxon>
    </lineage>
</organism>
<dbReference type="EMBL" id="SNRW01001807">
    <property type="protein sequence ID" value="KAA6394944.1"/>
    <property type="molecule type" value="Genomic_DNA"/>
</dbReference>
<evidence type="ECO:0000313" key="2">
    <source>
        <dbReference type="Proteomes" id="UP000324800"/>
    </source>
</evidence>
<name>A0A5J4WIP0_9EUKA</name>
<protein>
    <submittedName>
        <fullName evidence="1">Uncharacterized protein</fullName>
    </submittedName>
</protein>
<reference evidence="1 2" key="1">
    <citation type="submission" date="2019-03" db="EMBL/GenBank/DDBJ databases">
        <title>Single cell metagenomics reveals metabolic interactions within the superorganism composed of flagellate Streblomastix strix and complex community of Bacteroidetes bacteria on its surface.</title>
        <authorList>
            <person name="Treitli S.C."/>
            <person name="Kolisko M."/>
            <person name="Husnik F."/>
            <person name="Keeling P."/>
            <person name="Hampl V."/>
        </authorList>
    </citation>
    <scope>NUCLEOTIDE SEQUENCE [LARGE SCALE GENOMIC DNA]</scope>
    <source>
        <strain evidence="1">ST1C</strain>
    </source>
</reference>
<comment type="caution">
    <text evidence="1">The sequence shown here is derived from an EMBL/GenBank/DDBJ whole genome shotgun (WGS) entry which is preliminary data.</text>
</comment>
<evidence type="ECO:0000313" key="1">
    <source>
        <dbReference type="EMBL" id="KAA6394944.1"/>
    </source>
</evidence>
<gene>
    <name evidence="1" type="ORF">EZS28_009525</name>
</gene>
<proteinExistence type="predicted"/>
<dbReference type="Proteomes" id="UP000324800">
    <property type="component" value="Unassembled WGS sequence"/>
</dbReference>
<dbReference type="AlphaFoldDB" id="A0A5J4WIP0"/>
<accession>A0A5J4WIP0</accession>